<protein>
    <submittedName>
        <fullName evidence="2">Glycoprotease</fullName>
    </submittedName>
</protein>
<keyword evidence="2" id="KW-0645">Protease</keyword>
<dbReference type="InterPro" id="IPR000905">
    <property type="entry name" value="Gcp-like_dom"/>
</dbReference>
<keyword evidence="2" id="KW-0378">Hydrolase</keyword>
<dbReference type="GO" id="GO:0006508">
    <property type="term" value="P:proteolysis"/>
    <property type="evidence" value="ECO:0007669"/>
    <property type="project" value="UniProtKB-KW"/>
</dbReference>
<dbReference type="GO" id="GO:0008233">
    <property type="term" value="F:peptidase activity"/>
    <property type="evidence" value="ECO:0007669"/>
    <property type="project" value="UniProtKB-KW"/>
</dbReference>
<dbReference type="CDD" id="cd24032">
    <property type="entry name" value="ASKHA_NBD_TsaB"/>
    <property type="match status" value="1"/>
</dbReference>
<comment type="caution">
    <text evidence="2">The sequence shown here is derived from an EMBL/GenBank/DDBJ whole genome shotgun (WGS) entry which is preliminary data.</text>
</comment>
<dbReference type="GO" id="GO:0005829">
    <property type="term" value="C:cytosol"/>
    <property type="evidence" value="ECO:0007669"/>
    <property type="project" value="TreeGrafter"/>
</dbReference>
<dbReference type="PANTHER" id="PTHR11735:SF11">
    <property type="entry name" value="TRNA THREONYLCARBAMOYLADENOSINE BIOSYNTHESIS PROTEIN TSAB"/>
    <property type="match status" value="1"/>
</dbReference>
<evidence type="ECO:0000259" key="1">
    <source>
        <dbReference type="Pfam" id="PF00814"/>
    </source>
</evidence>
<dbReference type="EMBL" id="LARY01000001">
    <property type="protein sequence ID" value="RDX02311.1"/>
    <property type="molecule type" value="Genomic_DNA"/>
</dbReference>
<organism evidence="2 3">
    <name type="scientific">Listeria kieliensis</name>
    <dbReference type="NCBI Taxonomy" id="1621700"/>
    <lineage>
        <taxon>Bacteria</taxon>
        <taxon>Bacillati</taxon>
        <taxon>Bacillota</taxon>
        <taxon>Bacilli</taxon>
        <taxon>Bacillales</taxon>
        <taxon>Listeriaceae</taxon>
        <taxon>Listeria</taxon>
    </lineage>
</organism>
<accession>A0A3D8TTL2</accession>
<name>A0A3D8TTL2_9LIST</name>
<dbReference type="AlphaFoldDB" id="A0A3D8TTL2"/>
<keyword evidence="3" id="KW-1185">Reference proteome</keyword>
<dbReference type="PANTHER" id="PTHR11735">
    <property type="entry name" value="TRNA N6-ADENOSINE THREONYLCARBAMOYLTRANSFERASE"/>
    <property type="match status" value="1"/>
</dbReference>
<dbReference type="InterPro" id="IPR043129">
    <property type="entry name" value="ATPase_NBD"/>
</dbReference>
<reference evidence="3" key="1">
    <citation type="submission" date="2015-04" db="EMBL/GenBank/DDBJ databases">
        <authorList>
            <person name="Schardt J."/>
            <person name="Mueller-Herbst S."/>
            <person name="Scherer S."/>
            <person name="Huptas C."/>
        </authorList>
    </citation>
    <scope>NUCLEOTIDE SEQUENCE [LARGE SCALE GENOMIC DNA]</scope>
    <source>
        <strain evidence="3">Kiel-L1</strain>
    </source>
</reference>
<gene>
    <name evidence="2" type="ORF">UR08_01985</name>
</gene>
<dbReference type="InterPro" id="IPR022496">
    <property type="entry name" value="T6A_TsaB"/>
</dbReference>
<dbReference type="RefSeq" id="WP_115751990.1">
    <property type="nucleotide sequence ID" value="NZ_LARY01000001.1"/>
</dbReference>
<dbReference type="GO" id="GO:0002949">
    <property type="term" value="P:tRNA threonylcarbamoyladenosine modification"/>
    <property type="evidence" value="ECO:0007669"/>
    <property type="project" value="InterPro"/>
</dbReference>
<dbReference type="Proteomes" id="UP000257055">
    <property type="component" value="Unassembled WGS sequence"/>
</dbReference>
<dbReference type="NCBIfam" id="TIGR03725">
    <property type="entry name" value="T6A_YeaZ"/>
    <property type="match status" value="1"/>
</dbReference>
<evidence type="ECO:0000313" key="3">
    <source>
        <dbReference type="Proteomes" id="UP000257055"/>
    </source>
</evidence>
<dbReference type="Gene3D" id="3.30.420.40">
    <property type="match status" value="2"/>
</dbReference>
<feature type="domain" description="Gcp-like" evidence="1">
    <location>
        <begin position="28"/>
        <end position="223"/>
    </location>
</feature>
<dbReference type="SUPFAM" id="SSF53067">
    <property type="entry name" value="Actin-like ATPase domain"/>
    <property type="match status" value="2"/>
</dbReference>
<proteinExistence type="predicted"/>
<dbReference type="Pfam" id="PF00814">
    <property type="entry name" value="TsaD"/>
    <property type="match status" value="1"/>
</dbReference>
<sequence>MILGIDTATDTMSIALSNKQQIVGEFTTNLKKNHSIRLLPAIDALLKECQVKPNELTKIAVSRGPGSFTGLRIGVTTAKTLAYELEIPLVGISSLQVLAQNAIFFEGPIIALMDARRNNVYAGVYEARKGELMSTLPDQHIALVDLLAGFEAAEKSVLFVGVLSEALQEIIIEKLGSWAIFAPLYMTYPRAAALVALAENEAGEDPMNFVPSYLKLAEAESKWLEAREKQ</sequence>
<evidence type="ECO:0000313" key="2">
    <source>
        <dbReference type="EMBL" id="RDX02311.1"/>
    </source>
</evidence>